<reference evidence="3" key="1">
    <citation type="submission" date="2025-08" db="UniProtKB">
        <authorList>
            <consortium name="RefSeq"/>
        </authorList>
    </citation>
    <scope>IDENTIFICATION</scope>
    <source>
        <strain evidence="3">Wakin</strain>
        <tissue evidence="3">Muscle</tissue>
    </source>
</reference>
<proteinExistence type="predicted"/>
<sequence length="226" mass="27073">MWWAEQVPAFVPVCFVVDCTIAGESLPKCRRSYFSKVEAVMAAVRDMYEGVDVENMTPAEQKRHRETQLNQHPNILFRINRKDRLHVLLFRPTGDSWWINIIKENYGGIFAQWTFQHADNQPIRHAMNLSGNRDELQRFCDEFPDNLEAFRAHVQENEDQRDQRETIEDLRETIEEQKETIEEQRETIEDDNAAIQDLEERIRELDLENRRLRRQHLNHERPCFPQ</sequence>
<evidence type="ECO:0000313" key="2">
    <source>
        <dbReference type="Proteomes" id="UP000515129"/>
    </source>
</evidence>
<dbReference type="OrthoDB" id="8953156at2759"/>
<feature type="coiled-coil region" evidence="1">
    <location>
        <begin position="157"/>
        <end position="215"/>
    </location>
</feature>
<dbReference type="Proteomes" id="UP000515129">
    <property type="component" value="Chromosome 43"/>
</dbReference>
<dbReference type="AlphaFoldDB" id="A0A6P6LNY4"/>
<dbReference type="RefSeq" id="XP_026086248.1">
    <property type="nucleotide sequence ID" value="XM_026230463.1"/>
</dbReference>
<protein>
    <submittedName>
        <fullName evidence="3">Uncharacterized protein LOC113061401</fullName>
    </submittedName>
</protein>
<gene>
    <name evidence="3" type="primary">LOC113061401</name>
</gene>
<evidence type="ECO:0000313" key="3">
    <source>
        <dbReference type="RefSeq" id="XP_026086248.1"/>
    </source>
</evidence>
<keyword evidence="2" id="KW-1185">Reference proteome</keyword>
<accession>A0A6P6LNY4</accession>
<name>A0A6P6LNY4_CARAU</name>
<dbReference type="GeneID" id="113061401"/>
<keyword evidence="1" id="KW-0175">Coiled coil</keyword>
<evidence type="ECO:0000256" key="1">
    <source>
        <dbReference type="SAM" id="Coils"/>
    </source>
</evidence>
<dbReference type="KEGG" id="caua:113061401"/>
<organism evidence="2 3">
    <name type="scientific">Carassius auratus</name>
    <name type="common">Goldfish</name>
    <dbReference type="NCBI Taxonomy" id="7957"/>
    <lineage>
        <taxon>Eukaryota</taxon>
        <taxon>Metazoa</taxon>
        <taxon>Chordata</taxon>
        <taxon>Craniata</taxon>
        <taxon>Vertebrata</taxon>
        <taxon>Euteleostomi</taxon>
        <taxon>Actinopterygii</taxon>
        <taxon>Neopterygii</taxon>
        <taxon>Teleostei</taxon>
        <taxon>Ostariophysi</taxon>
        <taxon>Cypriniformes</taxon>
        <taxon>Cyprinidae</taxon>
        <taxon>Cyprininae</taxon>
        <taxon>Carassius</taxon>
    </lineage>
</organism>